<name>A0ABW5A5T5_9RHOB</name>
<dbReference type="InterPro" id="IPR017438">
    <property type="entry name" value="ATP-NAD_kinase_N"/>
</dbReference>
<gene>
    <name evidence="2" type="ORF">ACFSM0_05925</name>
</gene>
<dbReference type="SMART" id="SM00046">
    <property type="entry name" value="DAGKc"/>
    <property type="match status" value="1"/>
</dbReference>
<dbReference type="EC" id="2.7.1.-" evidence="2"/>
<dbReference type="Pfam" id="PF00781">
    <property type="entry name" value="DAGK_cat"/>
    <property type="match status" value="1"/>
</dbReference>
<dbReference type="InterPro" id="IPR001206">
    <property type="entry name" value="Diacylglycerol_kinase_cat_dom"/>
</dbReference>
<keyword evidence="2" id="KW-0808">Transferase</keyword>
<keyword evidence="2" id="KW-0418">Kinase</keyword>
<feature type="domain" description="DAGKc" evidence="1">
    <location>
        <begin position="16"/>
        <end position="146"/>
    </location>
</feature>
<sequence length="338" mass="35327">MTLHRPDPPLAAPVPAPDARLCVIVNSGSGAGAEARLERLRAAFATYFPQGGWSIAAGGPEQILPHTRRALARGIGTVVACGGDGTIAAVAEEVRGAGARFGVIPTGTFNFFARGLGIPEEIEAAVAVLAGGLARPVQVGTVNGRLFLNNASIGLYPRILREREEIYRRWGRSRIAAHWSVLRTMVTMPGGMDMEITSATGTHHVHSPLAFVMNNPYQLDFLGIEGAERLRGGELALLLAPAKSVGAMLSGAVKLGLGMAERKVDYHISFAPGFTITPARRHLLTARDGERGTMRAPLVFRAEPDALVVIGPEAADRSGAAPTPASAAMGAITAGVPA</sequence>
<evidence type="ECO:0000313" key="2">
    <source>
        <dbReference type="EMBL" id="MFD2173622.1"/>
    </source>
</evidence>
<reference evidence="3" key="1">
    <citation type="journal article" date="2019" name="Int. J. Syst. Evol. Microbiol.">
        <title>The Global Catalogue of Microorganisms (GCM) 10K type strain sequencing project: providing services to taxonomists for standard genome sequencing and annotation.</title>
        <authorList>
            <consortium name="The Broad Institute Genomics Platform"/>
            <consortium name="The Broad Institute Genome Sequencing Center for Infectious Disease"/>
            <person name="Wu L."/>
            <person name="Ma J."/>
        </authorList>
    </citation>
    <scope>NUCLEOTIDE SEQUENCE [LARGE SCALE GENOMIC DNA]</scope>
    <source>
        <strain evidence="3">CCUG 55131</strain>
    </source>
</reference>
<dbReference type="PROSITE" id="PS50146">
    <property type="entry name" value="DAGK"/>
    <property type="match status" value="1"/>
</dbReference>
<dbReference type="Gene3D" id="3.40.50.10330">
    <property type="entry name" value="Probable inorganic polyphosphate/atp-NAD kinase, domain 1"/>
    <property type="match status" value="1"/>
</dbReference>
<dbReference type="InterPro" id="IPR016064">
    <property type="entry name" value="NAD/diacylglycerol_kinase_sf"/>
</dbReference>
<protein>
    <submittedName>
        <fullName evidence="2">Diacylglycerol/lipid kinase family protein</fullName>
        <ecNumber evidence="2">2.7.1.-</ecNumber>
    </submittedName>
</protein>
<keyword evidence="3" id="KW-1185">Reference proteome</keyword>
<evidence type="ECO:0000259" key="1">
    <source>
        <dbReference type="PROSITE" id="PS50146"/>
    </source>
</evidence>
<dbReference type="GO" id="GO:0016301">
    <property type="term" value="F:kinase activity"/>
    <property type="evidence" value="ECO:0007669"/>
    <property type="project" value="UniProtKB-KW"/>
</dbReference>
<dbReference type="RefSeq" id="WP_377388281.1">
    <property type="nucleotide sequence ID" value="NZ_JBHUIX010000005.1"/>
</dbReference>
<dbReference type="SUPFAM" id="SSF111331">
    <property type="entry name" value="NAD kinase/diacylglycerol kinase-like"/>
    <property type="match status" value="1"/>
</dbReference>
<proteinExistence type="predicted"/>
<organism evidence="2 3">
    <name type="scientific">Rhodobacter lacus</name>
    <dbReference type="NCBI Taxonomy" id="1641972"/>
    <lineage>
        <taxon>Bacteria</taxon>
        <taxon>Pseudomonadati</taxon>
        <taxon>Pseudomonadota</taxon>
        <taxon>Alphaproteobacteria</taxon>
        <taxon>Rhodobacterales</taxon>
        <taxon>Rhodobacter group</taxon>
        <taxon>Rhodobacter</taxon>
    </lineage>
</organism>
<dbReference type="Gene3D" id="2.60.200.40">
    <property type="match status" value="1"/>
</dbReference>
<comment type="caution">
    <text evidence="2">The sequence shown here is derived from an EMBL/GenBank/DDBJ whole genome shotgun (WGS) entry which is preliminary data.</text>
</comment>
<dbReference type="Proteomes" id="UP001597413">
    <property type="component" value="Unassembled WGS sequence"/>
</dbReference>
<accession>A0ABW5A5T5</accession>
<evidence type="ECO:0000313" key="3">
    <source>
        <dbReference type="Proteomes" id="UP001597413"/>
    </source>
</evidence>
<dbReference type="EMBL" id="JBHUIX010000005">
    <property type="protein sequence ID" value="MFD2173622.1"/>
    <property type="molecule type" value="Genomic_DNA"/>
</dbReference>